<name>A0A1Y5FCB9_9BACT</name>
<dbReference type="PANTHER" id="PTHR35190:SF2">
    <property type="entry name" value="PROTEIN DCD1B"/>
    <property type="match status" value="1"/>
</dbReference>
<dbReference type="PANTHER" id="PTHR35190">
    <property type="entry name" value="PROTEIN DCD1B"/>
    <property type="match status" value="1"/>
</dbReference>
<protein>
    <recommendedName>
        <fullName evidence="1">Peptidase C45 hydrolase domain-containing protein</fullName>
    </recommendedName>
</protein>
<evidence type="ECO:0000313" key="2">
    <source>
        <dbReference type="EMBL" id="OUR99670.1"/>
    </source>
</evidence>
<accession>A0A1Y5FCB9</accession>
<dbReference type="Gene3D" id="3.60.60.10">
    <property type="entry name" value="Penicillin V Acylase, Chain A"/>
    <property type="match status" value="1"/>
</dbReference>
<dbReference type="Proteomes" id="UP000196531">
    <property type="component" value="Unassembled WGS sequence"/>
</dbReference>
<dbReference type="InterPro" id="IPR047794">
    <property type="entry name" value="C45_proenzyme-like"/>
</dbReference>
<dbReference type="InterPro" id="IPR047803">
    <property type="entry name" value="DCD1A/B-like"/>
</dbReference>
<dbReference type="EMBL" id="MAAO01000002">
    <property type="protein sequence ID" value="OUR99670.1"/>
    <property type="molecule type" value="Genomic_DNA"/>
</dbReference>
<organism evidence="2 3">
    <name type="scientific">Halobacteriovorax marinus</name>
    <dbReference type="NCBI Taxonomy" id="97084"/>
    <lineage>
        <taxon>Bacteria</taxon>
        <taxon>Pseudomonadati</taxon>
        <taxon>Bdellovibrionota</taxon>
        <taxon>Bacteriovoracia</taxon>
        <taxon>Bacteriovoracales</taxon>
        <taxon>Halobacteriovoraceae</taxon>
        <taxon>Halobacteriovorax</taxon>
    </lineage>
</organism>
<dbReference type="AlphaFoldDB" id="A0A1Y5FCB9"/>
<feature type="domain" description="Peptidase C45 hydrolase" evidence="1">
    <location>
        <begin position="169"/>
        <end position="328"/>
    </location>
</feature>
<dbReference type="NCBIfam" id="NF040521">
    <property type="entry name" value="C45_proenzyme"/>
    <property type="match status" value="1"/>
</dbReference>
<dbReference type="InterPro" id="IPR029055">
    <property type="entry name" value="Ntn_hydrolases_N"/>
</dbReference>
<gene>
    <name evidence="2" type="ORF">A9Q84_01205</name>
</gene>
<evidence type="ECO:0000259" key="1">
    <source>
        <dbReference type="Pfam" id="PF03417"/>
    </source>
</evidence>
<dbReference type="InterPro" id="IPR005079">
    <property type="entry name" value="Peptidase_C45_hydrolase"/>
</dbReference>
<sequence>MKIKVFSSLILLTLCFYLMGLHLGTVVPYDISDEDLSGQASEKIELEHEHLLLHGSSYKRGLEFGKLTKDRLLDQELLMTGYLNKFIPSKLGQELLFFGSMLWFQGLDTFIEKESLLEMQGVAKSTHPRFDSYGAPLTRQLAYHGIHEVGQMFVDSDRGDMGCFSAIVKDKNDSFVIGRNFDFDIDSFFRKNFYLKWSFPNDDSISYVSVIWAGMVGVVTGVNAKGVYVAINAAGSEDFARVGTPTTLIIKNVLAKASTLDEAIEIIKEKKSFITEVFVVGSHQGVAVVEKTPKRSNVRYIKSNSIVSNHLLAKVFNDDTVNKYRKSELTTKHRYDRGVEILNNSKLKGVDLAISVLRDKKLFKGSRKQLGHRGAIDSLIASHSTIYDEAKNVFFVNSGPGAQGKFIGYDLVKSFKNKRPVVVSEYPKDNDITLSRYWDIVNTLEEVSSYKKLSLPENCDLLDKKLESVLKFNISHHDIMELHGNFLFSCKGNLNAAKELWQSALNEKPPFKPVVDRLKGKLNEK</sequence>
<reference evidence="3" key="1">
    <citation type="journal article" date="2017" name="Proc. Natl. Acad. Sci. U.S.A.">
        <title>Simulation of Deepwater Horizon oil plume reveals substrate specialization within a complex community of hydrocarbon-degraders.</title>
        <authorList>
            <person name="Hu P."/>
            <person name="Dubinsky E.A."/>
            <person name="Probst A.J."/>
            <person name="Wang J."/>
            <person name="Sieber C.M.K."/>
            <person name="Tom L.M."/>
            <person name="Gardinali P."/>
            <person name="Banfield J.F."/>
            <person name="Atlas R.M."/>
            <person name="Andersen G.L."/>
        </authorList>
    </citation>
    <scope>NUCLEOTIDE SEQUENCE [LARGE SCALE GENOMIC DNA]</scope>
</reference>
<proteinExistence type="predicted"/>
<dbReference type="Pfam" id="PF03417">
    <property type="entry name" value="AAT"/>
    <property type="match status" value="1"/>
</dbReference>
<comment type="caution">
    <text evidence="2">The sequence shown here is derived from an EMBL/GenBank/DDBJ whole genome shotgun (WGS) entry which is preliminary data.</text>
</comment>
<dbReference type="SUPFAM" id="SSF56235">
    <property type="entry name" value="N-terminal nucleophile aminohydrolases (Ntn hydrolases)"/>
    <property type="match status" value="1"/>
</dbReference>
<evidence type="ECO:0000313" key="3">
    <source>
        <dbReference type="Proteomes" id="UP000196531"/>
    </source>
</evidence>